<dbReference type="RefSeq" id="WP_344681146.1">
    <property type="nucleotide sequence ID" value="NZ_BAAAVT010000006.1"/>
</dbReference>
<gene>
    <name evidence="1" type="ORF">GCM10010529_10710</name>
</gene>
<sequence>MTENPQPKAYRPFVAARYPASGQPVEKPVWRVIVHRKHVDAWNRILDLCGESNAQELWQHLTTRPDQQPLLGTVTPMKGRRYGPTADGMSRVYHYEVTGAARVDYRFNPNYRTSVDGDPHRIVQIISISLGSH</sequence>
<protein>
    <submittedName>
        <fullName evidence="1">Uncharacterized protein</fullName>
    </submittedName>
</protein>
<dbReference type="Proteomes" id="UP001500236">
    <property type="component" value="Unassembled WGS sequence"/>
</dbReference>
<name>A0ABP6LW99_9MICC</name>
<accession>A0ABP6LW99</accession>
<reference evidence="2" key="1">
    <citation type="journal article" date="2019" name="Int. J. Syst. Evol. Microbiol.">
        <title>The Global Catalogue of Microorganisms (GCM) 10K type strain sequencing project: providing services to taxonomists for standard genome sequencing and annotation.</title>
        <authorList>
            <consortium name="The Broad Institute Genomics Platform"/>
            <consortium name="The Broad Institute Genome Sequencing Center for Infectious Disease"/>
            <person name="Wu L."/>
            <person name="Ma J."/>
        </authorList>
    </citation>
    <scope>NUCLEOTIDE SEQUENCE [LARGE SCALE GENOMIC DNA]</scope>
    <source>
        <strain evidence="2">JCM 14309</strain>
    </source>
</reference>
<evidence type="ECO:0000313" key="1">
    <source>
        <dbReference type="EMBL" id="GAA3058860.1"/>
    </source>
</evidence>
<evidence type="ECO:0000313" key="2">
    <source>
        <dbReference type="Proteomes" id="UP001500236"/>
    </source>
</evidence>
<comment type="caution">
    <text evidence="1">The sequence shown here is derived from an EMBL/GenBank/DDBJ whole genome shotgun (WGS) entry which is preliminary data.</text>
</comment>
<organism evidence="1 2">
    <name type="scientific">Nesterenkonia aethiopica</name>
    <dbReference type="NCBI Taxonomy" id="269144"/>
    <lineage>
        <taxon>Bacteria</taxon>
        <taxon>Bacillati</taxon>
        <taxon>Actinomycetota</taxon>
        <taxon>Actinomycetes</taxon>
        <taxon>Micrococcales</taxon>
        <taxon>Micrococcaceae</taxon>
        <taxon>Nesterenkonia</taxon>
    </lineage>
</organism>
<dbReference type="EMBL" id="BAAAVT010000006">
    <property type="protein sequence ID" value="GAA3058860.1"/>
    <property type="molecule type" value="Genomic_DNA"/>
</dbReference>
<keyword evidence="2" id="KW-1185">Reference proteome</keyword>
<proteinExistence type="predicted"/>